<protein>
    <recommendedName>
        <fullName evidence="3">HTH luxR-type domain-containing protein</fullName>
    </recommendedName>
</protein>
<feature type="domain" description="HTH luxR-type" evidence="3">
    <location>
        <begin position="3570"/>
        <end position="3632"/>
    </location>
</feature>
<dbReference type="InterPro" id="IPR036388">
    <property type="entry name" value="WH-like_DNA-bd_sf"/>
</dbReference>
<evidence type="ECO:0000256" key="1">
    <source>
        <dbReference type="SAM" id="Coils"/>
    </source>
</evidence>
<feature type="region of interest" description="Disordered" evidence="2">
    <location>
        <begin position="3055"/>
        <end position="3084"/>
    </location>
</feature>
<dbReference type="SMART" id="SM00421">
    <property type="entry name" value="HTH_LUXR"/>
    <property type="match status" value="2"/>
</dbReference>
<dbReference type="PANTHER" id="PTHR48125">
    <property type="entry name" value="LP07818P1"/>
    <property type="match status" value="1"/>
</dbReference>
<feature type="domain" description="HTH luxR-type" evidence="3">
    <location>
        <begin position="3372"/>
        <end position="3434"/>
    </location>
</feature>
<dbReference type="Gene3D" id="1.10.10.10">
    <property type="entry name" value="Winged helix-like DNA-binding domain superfamily/Winged helix DNA-binding domain"/>
    <property type="match status" value="1"/>
</dbReference>
<evidence type="ECO:0000256" key="2">
    <source>
        <dbReference type="SAM" id="MobiDB-lite"/>
    </source>
</evidence>
<feature type="region of interest" description="Disordered" evidence="2">
    <location>
        <begin position="4118"/>
        <end position="4143"/>
    </location>
</feature>
<feature type="region of interest" description="Disordered" evidence="2">
    <location>
        <begin position="2660"/>
        <end position="2877"/>
    </location>
</feature>
<feature type="compositionally biased region" description="Basic and acidic residues" evidence="2">
    <location>
        <begin position="2455"/>
        <end position="2477"/>
    </location>
</feature>
<feature type="compositionally biased region" description="Low complexity" evidence="2">
    <location>
        <begin position="1959"/>
        <end position="1982"/>
    </location>
</feature>
<dbReference type="EMBL" id="JBHSFQ010000007">
    <property type="protein sequence ID" value="MFC4562330.1"/>
    <property type="molecule type" value="Genomic_DNA"/>
</dbReference>
<feature type="compositionally biased region" description="Gly residues" evidence="2">
    <location>
        <begin position="2379"/>
        <end position="2391"/>
    </location>
</feature>
<feature type="compositionally biased region" description="Pro residues" evidence="2">
    <location>
        <begin position="2957"/>
        <end position="2968"/>
    </location>
</feature>
<dbReference type="InterPro" id="IPR000792">
    <property type="entry name" value="Tscrpt_reg_LuxR_C"/>
</dbReference>
<gene>
    <name evidence="4" type="ORF">ACFO4E_10730</name>
</gene>
<feature type="region of interest" description="Disordered" evidence="2">
    <location>
        <begin position="1"/>
        <end position="104"/>
    </location>
</feature>
<sequence>MARAAEARGEADEARATSVRLRDAAADAREEAERTRAEAQRLGAAADAAEERVRDAAAAAEQAHAAKLERQRAHEQADQAASEAAERADELETPADAAEAEADRLQEIADDADALRAEADGAHAAAAQRAAELEDILGTAADAQRLGSEVEQARADAADLARRAEAIDGEVQGLRLELSRLRTQPQGDRSAQNTPEHGARIAGLEADIAEGDTQAARLRDQAATRSGAAEEAGLRAAELWERSGIGPDDLDRLRNEYDTAFDHATELLRAADSAREAAARAQDDADAAWETADGVREAADAALRAVETADEAAVEAQDRLHEAEQAVAGAETARAEAQTAARAAMVVSDDAGYFADAAEQAARAAEEGAETARQEALAAARVADDLARDVFPATGRLGWMLQSTWFGTHPVDTTGLLLELEGRVDAITDPRVTPQMRAGILSQVRAQAARDIRPFSRERQAEQDESGFTFAVQGPGGEWTARLHVDPDAEFRRVPAASEMPPPARRARPRLMQGAGDPAYAYSFGGGHGGSKSFSLGILVTPFYIAPIGPGVPELDMADARLTARGGIGYRVRTSTLTASGSSGDYAYTELAGPPEPYDADLPVTLTLTPPPVTTGQAPATATSGPAPAPDPLDATPPTQAQDGARTVEGAHEQDAGLTQSWRLAVRLFVPGGPGTNPPDAPERITLADPRAADAAGVPGPGARAIDRGFPVYAGDISSTAPEGGMSLADWARDRLLGYSSAAVKDRPSPSPDASGRNRLVKQPPKPSAAFTRHNATTLQGLRTRSLVRHHLGIMSTGHADLPFVDADGQDRRLVLTSSPTSYRLLPSPPKTAEFSTITRVETSVAQTTGKRSWWSLLFGGGADLRISDRTFRFAPAVVEYAFRQTMRQVQDTRQDDSGRYPLMWGSTDTVLYEVTRTYYARFSGDPAPTKFTGTTIELFTLEDARLLHTADTSATETGTVARPDDPSAPVEPPFPHLRGPHPKNFHPAVPRAFTFPDGSPFFTGGPATDSASTHDAEGARDGETDGAAPVPARGTPLTEWLGDRFVYGLARRFPGLVVADLSRTESDFSHRPGGPTSLVGREHRPLRRDYATALENTHRVRTALQQANLKGNLDKLRHDGIPVDLRETASVDAKDLFRSGKKFIRPGLVTVRLFADVGALNYSGTSERMTGVFMIGGSQRGSSHGSGNSHTLAARFVGTYAGEGAPDASGAPTGGAFQQQLRAALARESATGQGISTGFGTDAWLLFTGATDTWSSDVTFYAMIDDSQRYHGSDVLRDRGDLLVEGIQARMEVSTPRLARPFPTDVTPLTVDGGHDTDARLRSESDPGSTTDDVPGVGYERLTSEQARAIITGRGITPPVPAGEDGDTATGDAGSGAIARVNGRSLNHLLDGTVFIASVNTGGETPARTGAGGQVLPAQPSLLDLTRRMFSAEFVDARYFGLRDGYTRKYDHFTGDSEAGRRFFENVLSQENLAAHLINGIVSRPEFDGGVLSPHTIRPTVVTESVVESLTAVPVDLRMYFEGTDKSALTHSRTRTLQASLGGVHLPVGNTNPPDADPASTRGDAAAPTFYTGPSAGRNWIISSHSTATVHDYSIRTTHIRTPFSYLIQGSGLIRQSAEIARELDVVGTFYRSPLYTGWQMWMDELFTGFTHAWDAIANNLVLDTFTGPDGTSALTTRALPPPPAPVDVRTGLAANGDTLRPIDPEAAITDLDIKLREQGLELTAGSRNHLNHTLNSRLAKSPDSGVPVPVNIRRIVNRTDIPTTPVEPPSIAAVIHIGVAKRKGAPEVGYVGGQSEFNETRSWTVSTTTSGTRGTVTTAGVGGWGALVPNSGPTNPDADGNRSQDASPAVLSTLAMPHDTTLGSSDTTAAATADATKRTITLFAPGPFARLGADSGLTLTLEIVGDGLAPRAELSRQVRTEGITATGDGGRVQTLYPAAYLQFGPGTPGPGTPELQSGGSESSPRSGRNPATVTPEPGAATPEAALTRWKHPAAGNDPAPDAHNEGDLVLPVAVEDGGRAILDLAHTVLASARGWQPGAGAVAEGRYTGAGIAAARGHAVRELGLNPRSDAVGQELAASVLPSHFISANTSGGIGFGDISRTSWAMAVRPDYTSARVLYVAPTGSITDTASQNTTTTTTSDHSGGVSTSGGVAPVADTTAGGSGEPPSAANYASGDANRTSQSGGSHGETVAPKRPYRLHGVHEGPLYLVEFDSDWAIAAKHTPGAASRLVGRGGTSDPHLGWTRAKVTAWVSQDVAMRLGILDGGRTQAAAGLIDDVAVKQQALADAESDYLKARRDLWWAAHEAKGQPAGSDAFRAYQRLDTTVERRGADYNQAFTDWLTAQNTAVAALADEAAPAAGIPGGTDDAPGGDRGRFGRGGEGSGAGGGREGARDLDGHGGGRGSRSGGSGATGDGFGGRGGRGSRGTGSQDFDVAPPMRTESVDVPTVSSDAAQRRAPVDADARTVHPVDADDRGPAGIEADGGHRVPERQAPAQPSSSRTTSPPEPATSAEDLPGSPPQAQPAAPGQSLGDLFGSALNPAATPQAPRTQEREAAEATGADARSGNETEAAARPIETEEFSDGYDPAAPVLESARSDDPGDPWDRNRPAAPDLSALAGREAKEPETSGAIADRYRNQLDDLGISPAEYARPWVFMAGSDAPEQPPMDPYGDLDWDPAANLNFDHLPTLEELEHPGLFGADPDQNRPDSDEDLPDADPAQNHPGDPDVTFDGLDDLPGGSYEEYGGSDRGVALLGPGSLGNSDVTFGYDPADFDAGHVDLGAWGGPSAEAGADVPMGEDVPVSEDDTMTGGVHDGGPPPDAADTAEPTPDQPAGALHSSAPAAGPGPGSAPAESDARAALPAQHDPRPRRPRRVPARVPVVELAQVQRATGLVRARTLDFDQYRVLMALRDGLSPRGIIQRIGLTRYWVDEHINGLPAHLGLDGIEQAIELARDPGFPPSPPPPPAGDLPEDRRKYAEDHFNELSDHQHNAFMGLVRVGRIGGRIADQNTRIAAESGVPLKRVGSDISEALNFLRLRDRAQAITFARETGLVSDSARAGSDGRAALPARHNPQPRAPRHTPVPVGELTPYQRANGHVRVRTLDFDQYQVLIGLRDGLQPVRIALRTRLSGYWVDQQIKGLPGHLGLDDVPQAIELARDPGFPSPPQAPPAGELPDEQRDYARDHFKELSVPQKAAFLALGRIGQIGEPTVDQNKRIAEEIGRSPKGASNHISEALNRLRLRNRDQAITFARATGLVPAPAPAFDGAEALRRVRDLSAYERLLLSLLRERWNPSKIGEYLHGIGHPSKPGKDAVNAHLREIVGKLEDVHSRAEAITVADAAGLTVASAEEEYRATLRAPALDIEYADALRRVGRLTPHQRLLLAVMSMIKRGLIDAKSGVGFPPGVSASTVRAQSGVIYSRLGVNTRADAVRVAEAAGLTLESARDADFWATDRASAPTLDRAEALRRVGRLTHRQREVLAVMSMMERGLIDAESGVGFSPGVSASTVHGNSTGIYHRLRLHVHSRADAARVADAAGLTLDLVRDAGFWATYRAPDGDAPLTLADALGRVGRLTPHQRLLLAVMSMMERGLIDAESGVGLPPGVSASTVRAQSGVIYSRLDVRSRADAVRVAEAAGLTLESARDADFWATLRAPDGNAALEQGDTLSGRRDAPQEGESGPLPTVGEDLYGDSGDEGGTGHRAGGPAHPLTLPGDSRGEDGDSSDSDFDSEDGSLSDADDMDVDSSDSDGDDDGDLYDYSGDDEGGPGPRRGPDDDGPPGSAAGGGPGGGSSAAGRRTGPAGDGSGRGGADSGRHGGNTGGSGNRNRHGFPPVGRGGTEADAASSGPDRQALVQPSLAPPPVPESTGTIADDLPLPSAGPQPHPGLSFAELFSDALNPATASQAPRAREEDRAEAKGAESRPDGEITATPPAETDDIPDGLYDDLPAEERRGSTGPSVPYPPAVPDFGSLADPKAGKEQPRSVEDFVADLTYRYRLDDIGHHSAEDAQTQVFMAGEHRRHRRRHGHGAEAGPSEQYADTYDDAAATPYTQYPAGTQVSQYSTAPQYSQDSTTAQYSQDSTTAQYSQDSAGTHGASALTYYQQPAASTEETAQASYPAYSDATDQGTADTTPGQWQHDAGSHTRAEPVRWHESYNGIGDLIASGQTGIAQRQAFGEGGGEGELTELVRFGDGTLAVRKVTENTEITGDPAADPEDIAGELASARQRADAEQLASLVGRAIGADVPGVYRVGPSELYMHYMSGGSGATLGDQLGPVLTGTVSGIRLGLLDILIGNSDRNPGNVLYTDQGTVVGIDHGGGWTLVDDEPYDPNDPPDLSGTLHTTAMETFYDFENNQWIANPLTGSDVRRLERAITALRSQFVRLGRQDWYDGMLMRFYMLRGYASGTADLLGGGR</sequence>
<dbReference type="RefSeq" id="WP_378573443.1">
    <property type="nucleotide sequence ID" value="NZ_JBHSFQ010000007.1"/>
</dbReference>
<feature type="region of interest" description="Disordered" evidence="2">
    <location>
        <begin position="2360"/>
        <end position="2635"/>
    </location>
</feature>
<evidence type="ECO:0000313" key="5">
    <source>
        <dbReference type="Proteomes" id="UP001595923"/>
    </source>
</evidence>
<feature type="compositionally biased region" description="Basic and acidic residues" evidence="2">
    <location>
        <begin position="1"/>
        <end position="39"/>
    </location>
</feature>
<feature type="compositionally biased region" description="Gly residues" evidence="2">
    <location>
        <begin position="3800"/>
        <end position="3822"/>
    </location>
</feature>
<keyword evidence="1" id="KW-0175">Coiled coil</keyword>
<feature type="coiled-coil region" evidence="1">
    <location>
        <begin position="143"/>
        <end position="221"/>
    </location>
</feature>
<feature type="region of interest" description="Disordered" evidence="2">
    <location>
        <begin position="4002"/>
        <end position="4036"/>
    </location>
</feature>
<feature type="region of interest" description="Disordered" evidence="2">
    <location>
        <begin position="2953"/>
        <end position="2973"/>
    </location>
</feature>
<feature type="compositionally biased region" description="Basic and acidic residues" evidence="2">
    <location>
        <begin position="1013"/>
        <end position="1024"/>
    </location>
</feature>
<feature type="compositionally biased region" description="Low complexity" evidence="2">
    <location>
        <begin position="2822"/>
        <end position="2854"/>
    </location>
</feature>
<feature type="region of interest" description="Disordered" evidence="2">
    <location>
        <begin position="1942"/>
        <end position="1982"/>
    </location>
</feature>
<feature type="region of interest" description="Disordered" evidence="2">
    <location>
        <begin position="2128"/>
        <end position="2199"/>
    </location>
</feature>
<accession>A0ABV9DTV5</accession>
<feature type="region of interest" description="Disordered" evidence="2">
    <location>
        <begin position="4058"/>
        <end position="4088"/>
    </location>
</feature>
<organism evidence="4 5">
    <name type="scientific">Nocardiopsis mangrovi</name>
    <dbReference type="NCBI Taxonomy" id="1179818"/>
    <lineage>
        <taxon>Bacteria</taxon>
        <taxon>Bacillati</taxon>
        <taxon>Actinomycetota</taxon>
        <taxon>Actinomycetes</taxon>
        <taxon>Streptosporangiales</taxon>
        <taxon>Nocardiopsidaceae</taxon>
        <taxon>Nocardiopsis</taxon>
    </lineage>
</organism>
<dbReference type="SUPFAM" id="SSF46894">
    <property type="entry name" value="C-terminal effector domain of the bipartite response regulators"/>
    <property type="match status" value="1"/>
</dbReference>
<dbReference type="InterPro" id="IPR016032">
    <property type="entry name" value="Sig_transdc_resp-reg_C-effctor"/>
</dbReference>
<evidence type="ECO:0000259" key="3">
    <source>
        <dbReference type="SMART" id="SM00421"/>
    </source>
</evidence>
<keyword evidence="5" id="KW-1185">Reference proteome</keyword>
<feature type="compositionally biased region" description="Gly residues" evidence="2">
    <location>
        <begin position="2402"/>
        <end position="2428"/>
    </location>
</feature>
<feature type="region of interest" description="Disordered" evidence="2">
    <location>
        <begin position="1806"/>
        <end position="1849"/>
    </location>
</feature>
<feature type="compositionally biased region" description="Low complexity" evidence="2">
    <location>
        <begin position="1806"/>
        <end position="1821"/>
    </location>
</feature>
<comment type="caution">
    <text evidence="4">The sequence shown here is derived from an EMBL/GenBank/DDBJ whole genome shotgun (WGS) entry which is preliminary data.</text>
</comment>
<feature type="compositionally biased region" description="Low complexity" evidence="2">
    <location>
        <begin position="602"/>
        <end position="639"/>
    </location>
</feature>
<feature type="region of interest" description="Disordered" evidence="2">
    <location>
        <begin position="3658"/>
        <end position="3981"/>
    </location>
</feature>
<feature type="compositionally biased region" description="Low complexity" evidence="2">
    <location>
        <begin position="2494"/>
        <end position="2517"/>
    </location>
</feature>
<feature type="region of interest" description="Disordered" evidence="2">
    <location>
        <begin position="1000"/>
        <end position="1036"/>
    </location>
</feature>
<feature type="compositionally biased region" description="Basic and acidic residues" evidence="2">
    <location>
        <begin position="2596"/>
        <end position="2609"/>
    </location>
</feature>
<dbReference type="Proteomes" id="UP001595923">
    <property type="component" value="Unassembled WGS sequence"/>
</dbReference>
<feature type="region of interest" description="Disordered" evidence="2">
    <location>
        <begin position="742"/>
        <end position="770"/>
    </location>
</feature>
<feature type="compositionally biased region" description="Low complexity" evidence="2">
    <location>
        <begin position="2128"/>
        <end position="2153"/>
    </location>
</feature>
<feature type="compositionally biased region" description="Acidic residues" evidence="2">
    <location>
        <begin position="3720"/>
        <end position="3764"/>
    </location>
</feature>
<feature type="compositionally biased region" description="Acidic residues" evidence="2">
    <location>
        <begin position="3932"/>
        <end position="3945"/>
    </location>
</feature>
<feature type="compositionally biased region" description="Basic and acidic residues" evidence="2">
    <location>
        <begin position="2392"/>
        <end position="2401"/>
    </location>
</feature>
<feature type="compositionally biased region" description="Basic and acidic residues" evidence="2">
    <location>
        <begin position="3905"/>
        <end position="3923"/>
    </location>
</feature>
<dbReference type="PANTHER" id="PTHR48125:SF10">
    <property type="entry name" value="OS12G0136300 PROTEIN"/>
    <property type="match status" value="1"/>
</dbReference>
<name>A0ABV9DTV5_9ACTN</name>
<feature type="compositionally biased region" description="Basic and acidic residues" evidence="2">
    <location>
        <begin position="64"/>
        <end position="77"/>
    </location>
</feature>
<reference evidence="5" key="1">
    <citation type="journal article" date="2019" name="Int. J. Syst. Evol. Microbiol.">
        <title>The Global Catalogue of Microorganisms (GCM) 10K type strain sequencing project: providing services to taxonomists for standard genome sequencing and annotation.</title>
        <authorList>
            <consortium name="The Broad Institute Genomics Platform"/>
            <consortium name="The Broad Institute Genome Sequencing Center for Infectious Disease"/>
            <person name="Wu L."/>
            <person name="Ma J."/>
        </authorList>
    </citation>
    <scope>NUCLEOTIDE SEQUENCE [LARGE SCALE GENOMIC DNA]</scope>
    <source>
        <strain evidence="5">XZYJ18</strain>
    </source>
</reference>
<proteinExistence type="predicted"/>
<feature type="region of interest" description="Disordered" evidence="2">
    <location>
        <begin position="579"/>
        <end position="659"/>
    </location>
</feature>
<feature type="compositionally biased region" description="Low complexity" evidence="2">
    <location>
        <begin position="2360"/>
        <end position="2370"/>
    </location>
</feature>
<feature type="compositionally biased region" description="Gly residues" evidence="2">
    <location>
        <begin position="3781"/>
        <end position="3791"/>
    </location>
</feature>
<feature type="compositionally biased region" description="Low complexity" evidence="2">
    <location>
        <begin position="2524"/>
        <end position="2533"/>
    </location>
</feature>
<feature type="coiled-coil region" evidence="1">
    <location>
        <begin position="264"/>
        <end position="375"/>
    </location>
</feature>
<feature type="region of interest" description="Disordered" evidence="2">
    <location>
        <begin position="1300"/>
        <end position="1338"/>
    </location>
</feature>
<feature type="compositionally biased region" description="Basic and acidic residues" evidence="2">
    <location>
        <begin position="1314"/>
        <end position="1326"/>
    </location>
</feature>
<feature type="compositionally biased region" description="Polar residues" evidence="2">
    <location>
        <begin position="4120"/>
        <end position="4132"/>
    </location>
</feature>
<evidence type="ECO:0000313" key="4">
    <source>
        <dbReference type="EMBL" id="MFC4562330.1"/>
    </source>
</evidence>